<dbReference type="AlphaFoldDB" id="A0A397T5K5"/>
<keyword evidence="2" id="KW-1185">Reference proteome</keyword>
<accession>A0A397T5K5</accession>
<sequence>MFMFSEFVFKVLQTFFGDVYVDPNGLCLVCYITNYNYCTPKRVIINIESGMQCD</sequence>
<evidence type="ECO:0000313" key="2">
    <source>
        <dbReference type="Proteomes" id="UP000265703"/>
    </source>
</evidence>
<feature type="non-terminal residue" evidence="1">
    <location>
        <position position="54"/>
    </location>
</feature>
<name>A0A397T5K5_9GLOM</name>
<proteinExistence type="predicted"/>
<organism evidence="1 2">
    <name type="scientific">Glomus cerebriforme</name>
    <dbReference type="NCBI Taxonomy" id="658196"/>
    <lineage>
        <taxon>Eukaryota</taxon>
        <taxon>Fungi</taxon>
        <taxon>Fungi incertae sedis</taxon>
        <taxon>Mucoromycota</taxon>
        <taxon>Glomeromycotina</taxon>
        <taxon>Glomeromycetes</taxon>
        <taxon>Glomerales</taxon>
        <taxon>Glomeraceae</taxon>
        <taxon>Glomus</taxon>
    </lineage>
</organism>
<dbReference type="EMBL" id="QKYT01000104">
    <property type="protein sequence ID" value="RIA93453.1"/>
    <property type="molecule type" value="Genomic_DNA"/>
</dbReference>
<dbReference type="Proteomes" id="UP000265703">
    <property type="component" value="Unassembled WGS sequence"/>
</dbReference>
<evidence type="ECO:0000313" key="1">
    <source>
        <dbReference type="EMBL" id="RIA93453.1"/>
    </source>
</evidence>
<gene>
    <name evidence="1" type="ORF">C1645_762523</name>
</gene>
<comment type="caution">
    <text evidence="1">The sequence shown here is derived from an EMBL/GenBank/DDBJ whole genome shotgun (WGS) entry which is preliminary data.</text>
</comment>
<reference evidence="1 2" key="1">
    <citation type="submission" date="2018-06" db="EMBL/GenBank/DDBJ databases">
        <title>Comparative genomics reveals the genomic features of Rhizophagus irregularis, R. cerebriforme, R. diaphanum and Gigaspora rosea, and their symbiotic lifestyle signature.</title>
        <authorList>
            <person name="Morin E."/>
            <person name="San Clemente H."/>
            <person name="Chen E.C.H."/>
            <person name="De La Providencia I."/>
            <person name="Hainaut M."/>
            <person name="Kuo A."/>
            <person name="Kohler A."/>
            <person name="Murat C."/>
            <person name="Tang N."/>
            <person name="Roy S."/>
            <person name="Loubradou J."/>
            <person name="Henrissat B."/>
            <person name="Grigoriev I.V."/>
            <person name="Corradi N."/>
            <person name="Roux C."/>
            <person name="Martin F.M."/>
        </authorList>
    </citation>
    <scope>NUCLEOTIDE SEQUENCE [LARGE SCALE GENOMIC DNA]</scope>
    <source>
        <strain evidence="1 2">DAOM 227022</strain>
    </source>
</reference>
<protein>
    <submittedName>
        <fullName evidence="1">Uncharacterized protein</fullName>
    </submittedName>
</protein>